<accession>A0A916Y8L2</accession>
<sequence length="182" mass="19224">MTRTLIATLAIATAGIGLASPAFAQEAEPAVNSVIVYGDQECPVPTAEEIVVCVRQEDPYRIPKPLRQSESKQNEAWAQRVAANRDVGSTGVGSCTVIGPEGQTGCTAAIIEQAYAEKATGSDVRMGQLVAEARAARLAEIDEDAAAEQARVESIEAEYEARRKAQEAAAAEDEPLPEIVAE</sequence>
<name>A0A916Y8L2_9SPHN</name>
<dbReference type="OrthoDB" id="7391233at2"/>
<evidence type="ECO:0000313" key="2">
    <source>
        <dbReference type="EMBL" id="GGD35303.1"/>
    </source>
</evidence>
<dbReference type="EMBL" id="BMIO01000002">
    <property type="protein sequence ID" value="GGD35303.1"/>
    <property type="molecule type" value="Genomic_DNA"/>
</dbReference>
<gene>
    <name evidence="2" type="ORF">GCM10010989_06840</name>
</gene>
<feature type="signal peptide" evidence="1">
    <location>
        <begin position="1"/>
        <end position="24"/>
    </location>
</feature>
<keyword evidence="3" id="KW-1185">Reference proteome</keyword>
<feature type="chain" id="PRO_5037824153" description="Secreted protein" evidence="1">
    <location>
        <begin position="25"/>
        <end position="182"/>
    </location>
</feature>
<dbReference type="Proteomes" id="UP000598997">
    <property type="component" value="Unassembled WGS sequence"/>
</dbReference>
<evidence type="ECO:0000313" key="3">
    <source>
        <dbReference type="Proteomes" id="UP000598997"/>
    </source>
</evidence>
<evidence type="ECO:0000256" key="1">
    <source>
        <dbReference type="SAM" id="SignalP"/>
    </source>
</evidence>
<dbReference type="AlphaFoldDB" id="A0A916Y8L2"/>
<organism evidence="2 3">
    <name type="scientific">Croceicoccus pelagius</name>
    <dbReference type="NCBI Taxonomy" id="1703341"/>
    <lineage>
        <taxon>Bacteria</taxon>
        <taxon>Pseudomonadati</taxon>
        <taxon>Pseudomonadota</taxon>
        <taxon>Alphaproteobacteria</taxon>
        <taxon>Sphingomonadales</taxon>
        <taxon>Erythrobacteraceae</taxon>
        <taxon>Croceicoccus</taxon>
    </lineage>
</organism>
<dbReference type="RefSeq" id="WP_066764466.1">
    <property type="nucleotide sequence ID" value="NZ_BMIO01000002.1"/>
</dbReference>
<keyword evidence="1" id="KW-0732">Signal</keyword>
<protein>
    <recommendedName>
        <fullName evidence="4">Secreted protein</fullName>
    </recommendedName>
</protein>
<comment type="caution">
    <text evidence="2">The sequence shown here is derived from an EMBL/GenBank/DDBJ whole genome shotgun (WGS) entry which is preliminary data.</text>
</comment>
<reference evidence="2 3" key="1">
    <citation type="journal article" date="2014" name="Int. J. Syst. Evol. Microbiol.">
        <title>Complete genome sequence of Corynebacterium casei LMG S-19264T (=DSM 44701T), isolated from a smear-ripened cheese.</title>
        <authorList>
            <consortium name="US DOE Joint Genome Institute (JGI-PGF)"/>
            <person name="Walter F."/>
            <person name="Albersmeier A."/>
            <person name="Kalinowski J."/>
            <person name="Ruckert C."/>
        </authorList>
    </citation>
    <scope>NUCLEOTIDE SEQUENCE [LARGE SCALE GENOMIC DNA]</scope>
    <source>
        <strain evidence="2 3">CGMCC 1.15358</strain>
    </source>
</reference>
<evidence type="ECO:0008006" key="4">
    <source>
        <dbReference type="Google" id="ProtNLM"/>
    </source>
</evidence>
<proteinExistence type="predicted"/>